<proteinExistence type="predicted"/>
<protein>
    <submittedName>
        <fullName evidence="1">Uncharacterized protein</fullName>
    </submittedName>
</protein>
<comment type="caution">
    <text evidence="1">The sequence shown here is derived from an EMBL/GenBank/DDBJ whole genome shotgun (WGS) entry which is preliminary data.</text>
</comment>
<dbReference type="Proteomes" id="UP000054843">
    <property type="component" value="Unassembled WGS sequence"/>
</dbReference>
<accession>A0A0V1N7E3</accession>
<name>A0A0V1N7E3_9BILA</name>
<evidence type="ECO:0000313" key="2">
    <source>
        <dbReference type="Proteomes" id="UP000054843"/>
    </source>
</evidence>
<gene>
    <name evidence="1" type="ORF">T10_9675</name>
</gene>
<keyword evidence="2" id="KW-1185">Reference proteome</keyword>
<sequence>MNLLYDCQRAISLNSVEISLNIKLSWAPALRLVQRCKIDLSSGQFDVKGVRSDHSSRNVDNEVAMNQLREEFNRPEKCYQWTPPYPLNMTTLEEHSTHRLLWVKIPGKVEFTRVSYPQLKSSPDSSQNQVG</sequence>
<organism evidence="1 2">
    <name type="scientific">Trichinella papuae</name>
    <dbReference type="NCBI Taxonomy" id="268474"/>
    <lineage>
        <taxon>Eukaryota</taxon>
        <taxon>Metazoa</taxon>
        <taxon>Ecdysozoa</taxon>
        <taxon>Nematoda</taxon>
        <taxon>Enoplea</taxon>
        <taxon>Dorylaimia</taxon>
        <taxon>Trichinellida</taxon>
        <taxon>Trichinellidae</taxon>
        <taxon>Trichinella</taxon>
    </lineage>
</organism>
<evidence type="ECO:0000313" key="1">
    <source>
        <dbReference type="EMBL" id="KRZ79922.1"/>
    </source>
</evidence>
<dbReference type="AlphaFoldDB" id="A0A0V1N7E3"/>
<reference evidence="1 2" key="1">
    <citation type="submission" date="2015-01" db="EMBL/GenBank/DDBJ databases">
        <title>Evolution of Trichinella species and genotypes.</title>
        <authorList>
            <person name="Korhonen P.K."/>
            <person name="Edoardo P."/>
            <person name="Giuseppe L.R."/>
            <person name="Gasser R.B."/>
        </authorList>
    </citation>
    <scope>NUCLEOTIDE SEQUENCE [LARGE SCALE GENOMIC DNA]</scope>
    <source>
        <strain evidence="1">ISS1980</strain>
    </source>
</reference>
<dbReference type="EMBL" id="JYDO01000004">
    <property type="protein sequence ID" value="KRZ79922.1"/>
    <property type="molecule type" value="Genomic_DNA"/>
</dbReference>